<gene>
    <name evidence="2" type="ORF">JIN84_02615</name>
</gene>
<proteinExistence type="predicted"/>
<dbReference type="RefSeq" id="WP_200349451.1">
    <property type="nucleotide sequence ID" value="NZ_BAABHZ010000010.1"/>
</dbReference>
<dbReference type="Pfam" id="PF20311">
    <property type="entry name" value="DUF6607"/>
    <property type="match status" value="1"/>
</dbReference>
<keyword evidence="3" id="KW-1185">Reference proteome</keyword>
<dbReference type="Proteomes" id="UP000600139">
    <property type="component" value="Unassembled WGS sequence"/>
</dbReference>
<name>A0A934R3D2_9BACT</name>
<comment type="caution">
    <text evidence="2">The sequence shown here is derived from an EMBL/GenBank/DDBJ whole genome shotgun (WGS) entry which is preliminary data.</text>
</comment>
<evidence type="ECO:0008006" key="4">
    <source>
        <dbReference type="Google" id="ProtNLM"/>
    </source>
</evidence>
<reference evidence="2" key="1">
    <citation type="submission" date="2021-01" db="EMBL/GenBank/DDBJ databases">
        <title>Modified the classification status of verrucomicrobia.</title>
        <authorList>
            <person name="Feng X."/>
        </authorList>
    </citation>
    <scope>NUCLEOTIDE SEQUENCE</scope>
    <source>
        <strain evidence="2">JCM 18052</strain>
    </source>
</reference>
<evidence type="ECO:0000256" key="1">
    <source>
        <dbReference type="SAM" id="SignalP"/>
    </source>
</evidence>
<feature type="chain" id="PRO_5036955220" description="Lipoprotein" evidence="1">
    <location>
        <begin position="19"/>
        <end position="305"/>
    </location>
</feature>
<dbReference type="InterPro" id="IPR046715">
    <property type="entry name" value="DUF6607"/>
</dbReference>
<accession>A0A934R3D2</accession>
<evidence type="ECO:0000313" key="2">
    <source>
        <dbReference type="EMBL" id="MBK1814489.1"/>
    </source>
</evidence>
<feature type="signal peptide" evidence="1">
    <location>
        <begin position="1"/>
        <end position="18"/>
    </location>
</feature>
<protein>
    <recommendedName>
        <fullName evidence="4">Lipoprotein</fullName>
    </recommendedName>
</protein>
<organism evidence="2 3">
    <name type="scientific">Luteolibacter yonseiensis</name>
    <dbReference type="NCBI Taxonomy" id="1144680"/>
    <lineage>
        <taxon>Bacteria</taxon>
        <taxon>Pseudomonadati</taxon>
        <taxon>Verrucomicrobiota</taxon>
        <taxon>Verrucomicrobiia</taxon>
        <taxon>Verrucomicrobiales</taxon>
        <taxon>Verrucomicrobiaceae</taxon>
        <taxon>Luteolibacter</taxon>
    </lineage>
</organism>
<evidence type="ECO:0000313" key="3">
    <source>
        <dbReference type="Proteomes" id="UP000600139"/>
    </source>
</evidence>
<dbReference type="AlphaFoldDB" id="A0A934R3D2"/>
<keyword evidence="1" id="KW-0732">Signal</keyword>
<sequence length="305" mass="34726">MQRRILSILLASATLALAAPPEQDRQAILKMAGNFKVTFDFEETYPIAPDYKPLSKKYHEEAVEVVAVAEDTPERITLQHLLVVGTAEKSRVIKHWAQIWTWQDTRILDYAGSEGVDAWERDTVTPEQAAGKWSQLVTSVDDTPRYESLGKWTHEFGESSWISEPTRRPLPRREYEARDDYDYLIVLNRHTLTPTGWVHAQDNQKVVDRDGKKFVLSRETGLNQYNHTDDALAAKGSDWWKENSTVWNSIRNFWIDAGQKDGAKFTYLTTTGGVGLSKKFNELEKEKPAPDAIVQALTPYLSSAQ</sequence>
<dbReference type="EMBL" id="JAENIK010000004">
    <property type="protein sequence ID" value="MBK1814489.1"/>
    <property type="molecule type" value="Genomic_DNA"/>
</dbReference>